<keyword evidence="2" id="KW-1185">Reference proteome</keyword>
<proteinExistence type="predicted"/>
<protein>
    <submittedName>
        <fullName evidence="1">Uncharacterized protein</fullName>
    </submittedName>
</protein>
<evidence type="ECO:0000313" key="1">
    <source>
        <dbReference type="EMBL" id="KAF5334975.1"/>
    </source>
</evidence>
<dbReference type="EMBL" id="JAACJK010000065">
    <property type="protein sequence ID" value="KAF5334975.1"/>
    <property type="molecule type" value="Genomic_DNA"/>
</dbReference>
<name>A0A8H5FF81_9AGAR</name>
<organism evidence="1 2">
    <name type="scientific">Ephemerocybe angulata</name>
    <dbReference type="NCBI Taxonomy" id="980116"/>
    <lineage>
        <taxon>Eukaryota</taxon>
        <taxon>Fungi</taxon>
        <taxon>Dikarya</taxon>
        <taxon>Basidiomycota</taxon>
        <taxon>Agaricomycotina</taxon>
        <taxon>Agaricomycetes</taxon>
        <taxon>Agaricomycetidae</taxon>
        <taxon>Agaricales</taxon>
        <taxon>Agaricineae</taxon>
        <taxon>Psathyrellaceae</taxon>
        <taxon>Ephemerocybe</taxon>
    </lineage>
</organism>
<accession>A0A8H5FF81</accession>
<reference evidence="1 2" key="1">
    <citation type="journal article" date="2020" name="ISME J.">
        <title>Uncovering the hidden diversity of litter-decomposition mechanisms in mushroom-forming fungi.</title>
        <authorList>
            <person name="Floudas D."/>
            <person name="Bentzer J."/>
            <person name="Ahren D."/>
            <person name="Johansson T."/>
            <person name="Persson P."/>
            <person name="Tunlid A."/>
        </authorList>
    </citation>
    <scope>NUCLEOTIDE SEQUENCE [LARGE SCALE GENOMIC DNA]</scope>
    <source>
        <strain evidence="1 2">CBS 175.51</strain>
    </source>
</reference>
<dbReference type="Proteomes" id="UP000541558">
    <property type="component" value="Unassembled WGS sequence"/>
</dbReference>
<sequence>MDALQPHNLNIGHGPANLPGILFQLSDNRPIPWQQADDLKPASGGTIETVTVVAYPSGYLTTLTPSHTTQEESRSSSPSSDLSRTETSDGFSEASSSSLAGPSSISTTLASSTPSPLAVQPSSTPQYSSATSSGPSHSQKTGGVSTSGSNLASLEPPVYVGIALGSIVAFAILIALIAWCIRTWYRRRGRNSVSAPPWAQQDAESFSRLEAGSKSNADWSAGSEPQSDSRRADSTRSFTRRWSYADHDVGEPHSSDGYGNVLDFLYGRHIPNHQLSSDGVGARTMDANYPPHTRKPTIRRQLPSHLVSSNLSPQAQAPRPDEVGCEYDLGTPREDVVVPRYLRLDGNALDLPWTNNNPEPAPPPPPPPRSMAERLRRASRPVKESWEHPGPSDLSPGPNPGARQGKADGWAGSITSNLVTAFNAVAANIATFNADGEAPASGMALPKPSSRGTSRKDTLPDSPSDMSMGGGNGQHYGGIHSPNMSTESNMPWTLEEIADGTGVVHLHISPSKERSGSLARAPSSLYRSDSSSSVPLVASHIPQPALMKAEISHHFRAQPDFVPSSQNGHRLLEPSNSTRTITSSSPPRGLHERWKRSVRKGSQDDRLSPASYRPGPSGSGVSRLSSTSSGTSWNSFSSPAATNQVAEVLRARRRPLSKT</sequence>
<dbReference type="OrthoDB" id="3061923at2759"/>
<comment type="caution">
    <text evidence="1">The sequence shown here is derived from an EMBL/GenBank/DDBJ whole genome shotgun (WGS) entry which is preliminary data.</text>
</comment>
<gene>
    <name evidence="1" type="ORF">D9611_009954</name>
</gene>
<evidence type="ECO:0000313" key="2">
    <source>
        <dbReference type="Proteomes" id="UP000541558"/>
    </source>
</evidence>